<keyword evidence="2" id="KW-0472">Membrane</keyword>
<keyword evidence="4" id="KW-1185">Reference proteome</keyword>
<comment type="caution">
    <text evidence="3">The sequence shown here is derived from an EMBL/GenBank/DDBJ whole genome shotgun (WGS) entry which is preliminary data.</text>
</comment>
<feature type="compositionally biased region" description="Low complexity" evidence="1">
    <location>
        <begin position="275"/>
        <end position="285"/>
    </location>
</feature>
<evidence type="ECO:0000313" key="3">
    <source>
        <dbReference type="EMBL" id="KAG5639710.1"/>
    </source>
</evidence>
<sequence length="366" mass="41234">MSPHNRSASLLITVFGAISNFAVAVQLIAAWRSLRWEPESEWEASGDAWRVDVVKVIWGLLSAYFVSSVMVCVVGFIGIIKVRSLLFFSLQVAISPRGPQSKPAHVRFYRDYSIADFSFCTFVTVVTTYAVFHASARATICEELSHHPELLRDLMEMGLNLENCERWLERAVFAFVALMFVLIVIRLHFLLAVSNFYSHLTRHVHLHSHQRSSSTRFRHQESSTLTRIYLLPPHASDEEAQRTGDVELVYAPVPLSTVPKDLRDAATEAWVSRQAPSSAADGSPAPGRPHTHTRPRAGSVTYIHAQQQQQQQDQRAHRNRRHSYSQSCGQAHRRTRSSSSTRTGTIRLPILPDEGLLPPYRDSGKA</sequence>
<reference evidence="3" key="2">
    <citation type="submission" date="2021-10" db="EMBL/GenBank/DDBJ databases">
        <title>Phylogenomics reveals ancestral predisposition of the termite-cultivated fungus Termitomyces towards a domesticated lifestyle.</title>
        <authorList>
            <person name="Auxier B."/>
            <person name="Grum-Grzhimaylo A."/>
            <person name="Cardenas M.E."/>
            <person name="Lodge J.D."/>
            <person name="Laessoe T."/>
            <person name="Pedersen O."/>
            <person name="Smith M.E."/>
            <person name="Kuyper T.W."/>
            <person name="Franco-Molano E.A."/>
            <person name="Baroni T.J."/>
            <person name="Aanen D.K."/>
        </authorList>
    </citation>
    <scope>NUCLEOTIDE SEQUENCE</scope>
    <source>
        <strain evidence="3">D49</strain>
    </source>
</reference>
<proteinExistence type="predicted"/>
<keyword evidence="2" id="KW-1133">Transmembrane helix</keyword>
<feature type="region of interest" description="Disordered" evidence="1">
    <location>
        <begin position="268"/>
        <end position="366"/>
    </location>
</feature>
<protein>
    <submittedName>
        <fullName evidence="3">Uncharacterized protein</fullName>
    </submittedName>
</protein>
<dbReference type="AlphaFoldDB" id="A0A9P7FYP3"/>
<accession>A0A9P7FYP3</accession>
<keyword evidence="2" id="KW-0812">Transmembrane</keyword>
<evidence type="ECO:0000313" key="4">
    <source>
        <dbReference type="Proteomes" id="UP000717328"/>
    </source>
</evidence>
<evidence type="ECO:0000256" key="2">
    <source>
        <dbReference type="SAM" id="Phobius"/>
    </source>
</evidence>
<dbReference type="EMBL" id="JABCKI010005715">
    <property type="protein sequence ID" value="KAG5639710.1"/>
    <property type="molecule type" value="Genomic_DNA"/>
</dbReference>
<organism evidence="3 4">
    <name type="scientific">Sphagnurus paluster</name>
    <dbReference type="NCBI Taxonomy" id="117069"/>
    <lineage>
        <taxon>Eukaryota</taxon>
        <taxon>Fungi</taxon>
        <taxon>Dikarya</taxon>
        <taxon>Basidiomycota</taxon>
        <taxon>Agaricomycotina</taxon>
        <taxon>Agaricomycetes</taxon>
        <taxon>Agaricomycetidae</taxon>
        <taxon>Agaricales</taxon>
        <taxon>Tricholomatineae</taxon>
        <taxon>Lyophyllaceae</taxon>
        <taxon>Sphagnurus</taxon>
    </lineage>
</organism>
<reference evidence="3" key="1">
    <citation type="submission" date="2021-02" db="EMBL/GenBank/DDBJ databases">
        <authorList>
            <person name="Nieuwenhuis M."/>
            <person name="Van De Peppel L.J.J."/>
        </authorList>
    </citation>
    <scope>NUCLEOTIDE SEQUENCE</scope>
    <source>
        <strain evidence="3">D49</strain>
    </source>
</reference>
<gene>
    <name evidence="3" type="ORF">H0H81_005893</name>
</gene>
<feature type="transmembrane region" description="Helical" evidence="2">
    <location>
        <begin position="56"/>
        <end position="80"/>
    </location>
</feature>
<feature type="transmembrane region" description="Helical" evidence="2">
    <location>
        <begin position="171"/>
        <end position="193"/>
    </location>
</feature>
<dbReference type="Proteomes" id="UP000717328">
    <property type="component" value="Unassembled WGS sequence"/>
</dbReference>
<evidence type="ECO:0000256" key="1">
    <source>
        <dbReference type="SAM" id="MobiDB-lite"/>
    </source>
</evidence>
<name>A0A9P7FYP3_9AGAR</name>
<dbReference type="OrthoDB" id="2355659at2759"/>